<organism evidence="2 3">
    <name type="scientific">Drosophila simulans</name>
    <name type="common">Fruit fly</name>
    <dbReference type="NCBI Taxonomy" id="7240"/>
    <lineage>
        <taxon>Eukaryota</taxon>
        <taxon>Metazoa</taxon>
        <taxon>Ecdysozoa</taxon>
        <taxon>Arthropoda</taxon>
        <taxon>Hexapoda</taxon>
        <taxon>Insecta</taxon>
        <taxon>Pterygota</taxon>
        <taxon>Neoptera</taxon>
        <taxon>Endopterygota</taxon>
        <taxon>Diptera</taxon>
        <taxon>Brachycera</taxon>
        <taxon>Muscomorpha</taxon>
        <taxon>Ephydroidea</taxon>
        <taxon>Drosophilidae</taxon>
        <taxon>Drosophila</taxon>
        <taxon>Sophophora</taxon>
    </lineage>
</organism>
<evidence type="ECO:0000256" key="1">
    <source>
        <dbReference type="SAM" id="MobiDB-lite"/>
    </source>
</evidence>
<feature type="region of interest" description="Disordered" evidence="1">
    <location>
        <begin position="286"/>
        <end position="342"/>
    </location>
</feature>
<evidence type="ECO:0000313" key="2">
    <source>
        <dbReference type="EMBL" id="EDX07720.1"/>
    </source>
</evidence>
<dbReference type="OrthoDB" id="7869272at2759"/>
<feature type="region of interest" description="Disordered" evidence="1">
    <location>
        <begin position="208"/>
        <end position="265"/>
    </location>
</feature>
<dbReference type="OMA" id="RPPEWPK"/>
<protein>
    <submittedName>
        <fullName evidence="2">GD25367</fullName>
    </submittedName>
</protein>
<dbReference type="STRING" id="7240.B4QD15"/>
<keyword evidence="3" id="KW-1185">Reference proteome</keyword>
<dbReference type="HOGENOM" id="CLU_021943_0_0_1"/>
<feature type="region of interest" description="Disordered" evidence="1">
    <location>
        <begin position="461"/>
        <end position="531"/>
    </location>
</feature>
<dbReference type="PhylomeDB" id="B4QD15"/>
<evidence type="ECO:0000313" key="3">
    <source>
        <dbReference type="Proteomes" id="UP000000304"/>
    </source>
</evidence>
<feature type="compositionally biased region" description="Polar residues" evidence="1">
    <location>
        <begin position="208"/>
        <end position="230"/>
    </location>
</feature>
<dbReference type="Proteomes" id="UP000000304">
    <property type="component" value="Chromosome 2R"/>
</dbReference>
<feature type="compositionally biased region" description="Polar residues" evidence="1">
    <location>
        <begin position="286"/>
        <end position="310"/>
    </location>
</feature>
<feature type="compositionally biased region" description="Low complexity" evidence="1">
    <location>
        <begin position="325"/>
        <end position="335"/>
    </location>
</feature>
<sequence length="574" mass="64564">MVRRRVLSNSAKQASMNAYQQLWQQQQFTRAPFVAAMPEYWHSVCNKFGGALPRMAVIAPPEVSSRKLSRLRGQLMKSHRKSAAIQSFIPNYGLQQHPQMQFQRGYHNAGNESYPSQSASKAALLTPGCILAACQNQCYSAGVPAVGVASAPQQQHLHLNQGNLFNYPGAVSPLQWQQQQYQVQQQHKQYLLQQQQQQQKTAPVGILKNSSRTGAGQQLNGDYFTASPSPKTKKGNTLEKKTELQAKPKKLDLSNRESKASSSTGLLDRVSKSLDLEIDSSTITLTTEQNQSKAPYQSRTSLTDKATNTGPADPLKKYLKPGPQKATSTTSATSKGSRKMNINELLRNEKVKGLEDNPTWHSLMQLVAHMCETKESEKGDREQKNRLLAGSGADGHQKQYSVYLMVTSDEEDDDNDDRTFTKTNGELKLGNHQGILGGNEYVQRCSNVYQAEHPRLIRHKRSRKRLNPRLRDLSIPYPNTQTQLPMRRPLHWPKPDYSKPQGRSSRTRNPPRARSYSSAKKVVGKRSQRSLRATLDEKRSWRLWQDLPMTAKALNKAYSRMLNLSGAIRTSTEI</sequence>
<feature type="compositionally biased region" description="Basic and acidic residues" evidence="1">
    <location>
        <begin position="236"/>
        <end position="259"/>
    </location>
</feature>
<accession>B4QD15</accession>
<dbReference type="AlphaFoldDB" id="B4QD15"/>
<reference evidence="2 3" key="1">
    <citation type="journal article" date="2007" name="Nature">
        <title>Evolution of genes and genomes on the Drosophila phylogeny.</title>
        <authorList>
            <consortium name="Drosophila 12 Genomes Consortium"/>
            <person name="Clark A.G."/>
            <person name="Eisen M.B."/>
            <person name="Smith D.R."/>
            <person name="Bergman C.M."/>
            <person name="Oliver B."/>
            <person name="Markow T.A."/>
            <person name="Kaufman T.C."/>
            <person name="Kellis M."/>
            <person name="Gelbart W."/>
            <person name="Iyer V.N."/>
            <person name="Pollard D.A."/>
            <person name="Sackton T.B."/>
            <person name="Larracuente A.M."/>
            <person name="Singh N.D."/>
            <person name="Abad J.P."/>
            <person name="Abt D.N."/>
            <person name="Adryan B."/>
            <person name="Aguade M."/>
            <person name="Akashi H."/>
            <person name="Anderson W.W."/>
            <person name="Aquadro C.F."/>
            <person name="Ardell D.H."/>
            <person name="Arguello R."/>
            <person name="Artieri C.G."/>
            <person name="Barbash D.A."/>
            <person name="Barker D."/>
            <person name="Barsanti P."/>
            <person name="Batterham P."/>
            <person name="Batzoglou S."/>
            <person name="Begun D."/>
            <person name="Bhutkar A."/>
            <person name="Blanco E."/>
            <person name="Bosak S.A."/>
            <person name="Bradley R.K."/>
            <person name="Brand A.D."/>
            <person name="Brent M.R."/>
            <person name="Brooks A.N."/>
            <person name="Brown R.H."/>
            <person name="Butlin R.K."/>
            <person name="Caggese C."/>
            <person name="Calvi B.R."/>
            <person name="Bernardo de Carvalho A."/>
            <person name="Caspi A."/>
            <person name="Castrezana S."/>
            <person name="Celniker S.E."/>
            <person name="Chang J.L."/>
            <person name="Chapple C."/>
            <person name="Chatterji S."/>
            <person name="Chinwalla A."/>
            <person name="Civetta A."/>
            <person name="Clifton S.W."/>
            <person name="Comeron J.M."/>
            <person name="Costello J.C."/>
            <person name="Coyne J.A."/>
            <person name="Daub J."/>
            <person name="David R.G."/>
            <person name="Delcher A.L."/>
            <person name="Delehaunty K."/>
            <person name="Do C.B."/>
            <person name="Ebling H."/>
            <person name="Edwards K."/>
            <person name="Eickbush T."/>
            <person name="Evans J.D."/>
            <person name="Filipski A."/>
            <person name="Findeiss S."/>
            <person name="Freyhult E."/>
            <person name="Fulton L."/>
            <person name="Fulton R."/>
            <person name="Garcia A.C."/>
            <person name="Gardiner A."/>
            <person name="Garfield D.A."/>
            <person name="Garvin B.E."/>
            <person name="Gibson G."/>
            <person name="Gilbert D."/>
            <person name="Gnerre S."/>
            <person name="Godfrey J."/>
            <person name="Good R."/>
            <person name="Gotea V."/>
            <person name="Gravely B."/>
            <person name="Greenberg A.J."/>
            <person name="Griffiths-Jones S."/>
            <person name="Gross S."/>
            <person name="Guigo R."/>
            <person name="Gustafson E.A."/>
            <person name="Haerty W."/>
            <person name="Hahn M.W."/>
            <person name="Halligan D.L."/>
            <person name="Halpern A.L."/>
            <person name="Halter G.M."/>
            <person name="Han M.V."/>
            <person name="Heger A."/>
            <person name="Hillier L."/>
            <person name="Hinrichs A.S."/>
            <person name="Holmes I."/>
            <person name="Hoskins R.A."/>
            <person name="Hubisz M.J."/>
            <person name="Hultmark D."/>
            <person name="Huntley M.A."/>
            <person name="Jaffe D.B."/>
            <person name="Jagadeeshan S."/>
            <person name="Jeck W.R."/>
            <person name="Johnson J."/>
            <person name="Jones C.D."/>
            <person name="Jordan W.C."/>
            <person name="Karpen G.H."/>
            <person name="Kataoka E."/>
            <person name="Keightley P.D."/>
            <person name="Kheradpour P."/>
            <person name="Kirkness E.F."/>
            <person name="Koerich L.B."/>
            <person name="Kristiansen K."/>
            <person name="Kudrna D."/>
            <person name="Kulathinal R.J."/>
            <person name="Kumar S."/>
            <person name="Kwok R."/>
            <person name="Lander E."/>
            <person name="Langley C.H."/>
            <person name="Lapoint R."/>
            <person name="Lazzaro B.P."/>
            <person name="Lee S.J."/>
            <person name="Levesque L."/>
            <person name="Li R."/>
            <person name="Lin C.F."/>
            <person name="Lin M.F."/>
            <person name="Lindblad-Toh K."/>
            <person name="Llopart A."/>
            <person name="Long M."/>
            <person name="Low L."/>
            <person name="Lozovsky E."/>
            <person name="Lu J."/>
            <person name="Luo M."/>
            <person name="Machado C.A."/>
            <person name="Makalowski W."/>
            <person name="Marzo M."/>
            <person name="Matsuda M."/>
            <person name="Matzkin L."/>
            <person name="McAllister B."/>
            <person name="McBride C.S."/>
            <person name="McKernan B."/>
            <person name="McKernan K."/>
            <person name="Mendez-Lago M."/>
            <person name="Minx P."/>
            <person name="Mollenhauer M.U."/>
            <person name="Montooth K."/>
            <person name="Mount S.M."/>
            <person name="Mu X."/>
            <person name="Myers E."/>
            <person name="Negre B."/>
            <person name="Newfeld S."/>
            <person name="Nielsen R."/>
            <person name="Noor M.A."/>
            <person name="O'Grady P."/>
            <person name="Pachter L."/>
            <person name="Papaceit M."/>
            <person name="Parisi M.J."/>
            <person name="Parisi M."/>
            <person name="Parts L."/>
            <person name="Pedersen J.S."/>
            <person name="Pesole G."/>
            <person name="Phillippy A.M."/>
            <person name="Ponting C.P."/>
            <person name="Pop M."/>
            <person name="Porcelli D."/>
            <person name="Powell J.R."/>
            <person name="Prohaska S."/>
            <person name="Pruitt K."/>
            <person name="Puig M."/>
            <person name="Quesneville H."/>
            <person name="Ram K.R."/>
            <person name="Rand D."/>
            <person name="Rasmussen M.D."/>
            <person name="Reed L.K."/>
            <person name="Reenan R."/>
            <person name="Reily A."/>
            <person name="Remington K.A."/>
            <person name="Rieger T.T."/>
            <person name="Ritchie M.G."/>
            <person name="Robin C."/>
            <person name="Rogers Y.H."/>
            <person name="Rohde C."/>
            <person name="Rozas J."/>
            <person name="Rubenfield M.J."/>
            <person name="Ruiz A."/>
            <person name="Russo S."/>
            <person name="Salzberg S.L."/>
            <person name="Sanchez-Gracia A."/>
            <person name="Saranga D.J."/>
            <person name="Sato H."/>
            <person name="Schaeffer S.W."/>
            <person name="Schatz M.C."/>
            <person name="Schlenke T."/>
            <person name="Schwartz R."/>
            <person name="Segarra C."/>
            <person name="Singh R.S."/>
            <person name="Sirot L."/>
            <person name="Sirota M."/>
            <person name="Sisneros N.B."/>
            <person name="Smith C.D."/>
            <person name="Smith T.F."/>
            <person name="Spieth J."/>
            <person name="Stage D.E."/>
            <person name="Stark A."/>
            <person name="Stephan W."/>
            <person name="Strausberg R.L."/>
            <person name="Strempel S."/>
            <person name="Sturgill D."/>
            <person name="Sutton G."/>
            <person name="Sutton G.G."/>
            <person name="Tao W."/>
            <person name="Teichmann S."/>
            <person name="Tobari Y.N."/>
            <person name="Tomimura Y."/>
            <person name="Tsolas J.M."/>
            <person name="Valente V.L."/>
            <person name="Venter E."/>
            <person name="Venter J.C."/>
            <person name="Vicario S."/>
            <person name="Vieira F.G."/>
            <person name="Vilella A.J."/>
            <person name="Villasante A."/>
            <person name="Walenz B."/>
            <person name="Wang J."/>
            <person name="Wasserman M."/>
            <person name="Watts T."/>
            <person name="Wilson D."/>
            <person name="Wilson R.K."/>
            <person name="Wing R.A."/>
            <person name="Wolfner M.F."/>
            <person name="Wong A."/>
            <person name="Wong G.K."/>
            <person name="Wu C.I."/>
            <person name="Wu G."/>
            <person name="Yamamoto D."/>
            <person name="Yang H.P."/>
            <person name="Yang S.P."/>
            <person name="Yorke J.A."/>
            <person name="Yoshida K."/>
            <person name="Zdobnov E."/>
            <person name="Zhang P."/>
            <person name="Zhang Y."/>
            <person name="Zimin A.V."/>
            <person name="Baldwin J."/>
            <person name="Abdouelleil A."/>
            <person name="Abdulkadir J."/>
            <person name="Abebe A."/>
            <person name="Abera B."/>
            <person name="Abreu J."/>
            <person name="Acer S.C."/>
            <person name="Aftuck L."/>
            <person name="Alexander A."/>
            <person name="An P."/>
            <person name="Anderson E."/>
            <person name="Anderson S."/>
            <person name="Arachi H."/>
            <person name="Azer M."/>
            <person name="Bachantsang P."/>
            <person name="Barry A."/>
            <person name="Bayul T."/>
            <person name="Berlin A."/>
            <person name="Bessette D."/>
            <person name="Bloom T."/>
            <person name="Blye J."/>
            <person name="Boguslavskiy L."/>
            <person name="Bonnet C."/>
            <person name="Boukhgalter B."/>
            <person name="Bourzgui I."/>
            <person name="Brown A."/>
            <person name="Cahill P."/>
            <person name="Channer S."/>
            <person name="Cheshatsang Y."/>
            <person name="Chuda L."/>
            <person name="Citroen M."/>
            <person name="Collymore A."/>
            <person name="Cooke P."/>
            <person name="Costello M."/>
            <person name="D'Aco K."/>
            <person name="Daza R."/>
            <person name="De Haan G."/>
            <person name="DeGray S."/>
            <person name="DeMaso C."/>
            <person name="Dhargay N."/>
            <person name="Dooley K."/>
            <person name="Dooley E."/>
            <person name="Doricent M."/>
            <person name="Dorje P."/>
            <person name="Dorjee K."/>
            <person name="Dupes A."/>
            <person name="Elong R."/>
            <person name="Falk J."/>
            <person name="Farina A."/>
            <person name="Faro S."/>
            <person name="Ferguson D."/>
            <person name="Fisher S."/>
            <person name="Foley C.D."/>
            <person name="Franke A."/>
            <person name="Friedrich D."/>
            <person name="Gadbois L."/>
            <person name="Gearin G."/>
            <person name="Gearin C.R."/>
            <person name="Giannoukos G."/>
            <person name="Goode T."/>
            <person name="Graham J."/>
            <person name="Grandbois E."/>
            <person name="Grewal S."/>
            <person name="Gyaltsen K."/>
            <person name="Hafez N."/>
            <person name="Hagos B."/>
            <person name="Hall J."/>
            <person name="Henson C."/>
            <person name="Hollinger A."/>
            <person name="Honan T."/>
            <person name="Huard M.D."/>
            <person name="Hughes L."/>
            <person name="Hurhula B."/>
            <person name="Husby M.E."/>
            <person name="Kamat A."/>
            <person name="Kanga B."/>
            <person name="Kashin S."/>
            <person name="Khazanovich D."/>
            <person name="Kisner P."/>
            <person name="Lance K."/>
            <person name="Lara M."/>
            <person name="Lee W."/>
            <person name="Lennon N."/>
            <person name="Letendre F."/>
            <person name="LeVine R."/>
            <person name="Lipovsky A."/>
            <person name="Liu X."/>
            <person name="Liu J."/>
            <person name="Liu S."/>
            <person name="Lokyitsang T."/>
            <person name="Lokyitsang Y."/>
            <person name="Lubonja R."/>
            <person name="Lui A."/>
            <person name="MacDonald P."/>
            <person name="Magnisalis V."/>
            <person name="Maru K."/>
            <person name="Matthews C."/>
            <person name="McCusker W."/>
            <person name="McDonough S."/>
            <person name="Mehta T."/>
            <person name="Meldrim J."/>
            <person name="Meneus L."/>
            <person name="Mihai O."/>
            <person name="Mihalev A."/>
            <person name="Mihova T."/>
            <person name="Mittelman R."/>
            <person name="Mlenga V."/>
            <person name="Montmayeur A."/>
            <person name="Mulrain L."/>
            <person name="Navidi A."/>
            <person name="Naylor J."/>
            <person name="Negash T."/>
            <person name="Nguyen T."/>
            <person name="Nguyen N."/>
            <person name="Nicol R."/>
            <person name="Norbu C."/>
            <person name="Norbu N."/>
            <person name="Novod N."/>
            <person name="O'Neill B."/>
            <person name="Osman S."/>
            <person name="Markiewicz E."/>
            <person name="Oyono O.L."/>
            <person name="Patti C."/>
            <person name="Phunkhang P."/>
            <person name="Pierre F."/>
            <person name="Priest M."/>
            <person name="Raghuraman S."/>
            <person name="Rege F."/>
            <person name="Reyes R."/>
            <person name="Rise C."/>
            <person name="Rogov P."/>
            <person name="Ross K."/>
            <person name="Ryan E."/>
            <person name="Settipalli S."/>
            <person name="Shea T."/>
            <person name="Sherpa N."/>
            <person name="Shi L."/>
            <person name="Shih D."/>
            <person name="Sparrow T."/>
            <person name="Spaulding J."/>
            <person name="Stalker J."/>
            <person name="Stange-Thomann N."/>
            <person name="Stavropoulos S."/>
            <person name="Stone C."/>
            <person name="Strader C."/>
            <person name="Tesfaye S."/>
            <person name="Thomson T."/>
            <person name="Thoulutsang Y."/>
            <person name="Thoulutsang D."/>
            <person name="Topham K."/>
            <person name="Topping I."/>
            <person name="Tsamla T."/>
            <person name="Vassiliev H."/>
            <person name="Vo A."/>
            <person name="Wangchuk T."/>
            <person name="Wangdi T."/>
            <person name="Weiand M."/>
            <person name="Wilkinson J."/>
            <person name="Wilson A."/>
            <person name="Yadav S."/>
            <person name="Young G."/>
            <person name="Yu Q."/>
            <person name="Zembek L."/>
            <person name="Zhong D."/>
            <person name="Zimmer A."/>
            <person name="Zwirko Z."/>
            <person name="Jaffe D.B."/>
            <person name="Alvarez P."/>
            <person name="Brockman W."/>
            <person name="Butler J."/>
            <person name="Chin C."/>
            <person name="Gnerre S."/>
            <person name="Grabherr M."/>
            <person name="Kleber M."/>
            <person name="Mauceli E."/>
            <person name="MacCallum I."/>
        </authorList>
    </citation>
    <scope>NUCLEOTIDE SEQUENCE [LARGE SCALE GENOMIC DNA]</scope>
    <source>
        <strain evidence="3">white501</strain>
    </source>
</reference>
<name>B4QD15_DROSI</name>
<gene>
    <name evidence="2" type="primary">Dsim\GD25367</name>
    <name evidence="2" type="ORF">Dsim_GD25367</name>
</gene>
<dbReference type="EMBL" id="CM000362">
    <property type="protein sequence ID" value="EDX07720.1"/>
    <property type="molecule type" value="Genomic_DNA"/>
</dbReference>
<proteinExistence type="predicted"/>